<protein>
    <submittedName>
        <fullName evidence="12">Preprotein translocase subunit</fullName>
    </submittedName>
</protein>
<keyword evidence="8" id="KW-0811">Translocation</keyword>
<feature type="transmembrane region" description="Helical" evidence="11">
    <location>
        <begin position="6"/>
        <end position="23"/>
    </location>
</feature>
<keyword evidence="9 11" id="KW-0472">Membrane</keyword>
<proteinExistence type="inferred from homology"/>
<keyword evidence="13" id="KW-1185">Reference proteome</keyword>
<sequence length="153" mass="16522">MTSASSTLFLIIFLAGLIALTWLSSRKSKKQVRDFRSSLRPGTLVVTVGGVIGTIVSVDKKYEEIVIDSEGTLMRFTTGAVNKEYVRPAFIDDDEVDERGNPINDEVKGKSSPVASKDDSKIDQKAFDSDVSLEEGSEGGMSEGSDASEKAHD</sequence>
<dbReference type="RefSeq" id="WP_044097982.1">
    <property type="nucleotide sequence ID" value="NZ_JDUS01000001.1"/>
</dbReference>
<comment type="subcellular location">
    <subcellularLocation>
        <location evidence="1">Cell membrane</location>
        <topology evidence="1">Single-pass membrane protein</topology>
    </subcellularLocation>
</comment>
<keyword evidence="5 11" id="KW-0812">Transmembrane</keyword>
<evidence type="ECO:0000256" key="6">
    <source>
        <dbReference type="ARBA" id="ARBA00022927"/>
    </source>
</evidence>
<keyword evidence="3" id="KW-0813">Transport</keyword>
<evidence type="ECO:0000256" key="1">
    <source>
        <dbReference type="ARBA" id="ARBA00004162"/>
    </source>
</evidence>
<dbReference type="InterPro" id="IPR003849">
    <property type="entry name" value="Preprotein_translocase_YajC"/>
</dbReference>
<evidence type="ECO:0000256" key="8">
    <source>
        <dbReference type="ARBA" id="ARBA00023010"/>
    </source>
</evidence>
<evidence type="ECO:0000313" key="13">
    <source>
        <dbReference type="Proteomes" id="UP000029096"/>
    </source>
</evidence>
<organism evidence="12 13">
    <name type="scientific">Bifidobacterium bohemicum DSM 22767</name>
    <dbReference type="NCBI Taxonomy" id="1437606"/>
    <lineage>
        <taxon>Bacteria</taxon>
        <taxon>Bacillati</taxon>
        <taxon>Actinomycetota</taxon>
        <taxon>Actinomycetes</taxon>
        <taxon>Bifidobacteriales</taxon>
        <taxon>Bifidobacteriaceae</taxon>
        <taxon>Bifidobacterium</taxon>
    </lineage>
</organism>
<dbReference type="STRING" id="1437606.BBOH_0029"/>
<feature type="region of interest" description="Disordered" evidence="10">
    <location>
        <begin position="94"/>
        <end position="153"/>
    </location>
</feature>
<gene>
    <name evidence="12" type="ORF">BBOH_0029</name>
</gene>
<keyword evidence="7 11" id="KW-1133">Transmembrane helix</keyword>
<evidence type="ECO:0000256" key="2">
    <source>
        <dbReference type="ARBA" id="ARBA00006742"/>
    </source>
</evidence>
<evidence type="ECO:0000256" key="5">
    <source>
        <dbReference type="ARBA" id="ARBA00022692"/>
    </source>
</evidence>
<keyword evidence="6" id="KW-0653">Protein transport</keyword>
<dbReference type="SMART" id="SM01323">
    <property type="entry name" value="YajC"/>
    <property type="match status" value="1"/>
</dbReference>
<evidence type="ECO:0000256" key="10">
    <source>
        <dbReference type="SAM" id="MobiDB-lite"/>
    </source>
</evidence>
<feature type="compositionally biased region" description="Basic and acidic residues" evidence="10">
    <location>
        <begin position="116"/>
        <end position="128"/>
    </location>
</feature>
<reference evidence="12 13" key="1">
    <citation type="submission" date="2014-03" db="EMBL/GenBank/DDBJ databases">
        <title>Genomics of Bifidobacteria.</title>
        <authorList>
            <person name="Ventura M."/>
            <person name="Milani C."/>
            <person name="Lugli G.A."/>
        </authorList>
    </citation>
    <scope>NUCLEOTIDE SEQUENCE [LARGE SCALE GENOMIC DNA]</scope>
    <source>
        <strain evidence="12 13">DSM 22767</strain>
    </source>
</reference>
<dbReference type="eggNOG" id="COG1862">
    <property type="taxonomic scope" value="Bacteria"/>
</dbReference>
<dbReference type="Pfam" id="PF02699">
    <property type="entry name" value="YajC"/>
    <property type="match status" value="1"/>
</dbReference>
<dbReference type="EMBL" id="JGYP01000001">
    <property type="protein sequence ID" value="KFI46560.1"/>
    <property type="molecule type" value="Genomic_DNA"/>
</dbReference>
<accession>A0A086ZJ60</accession>
<evidence type="ECO:0000256" key="11">
    <source>
        <dbReference type="SAM" id="Phobius"/>
    </source>
</evidence>
<keyword evidence="4" id="KW-1003">Cell membrane</keyword>
<dbReference type="PANTHER" id="PTHR33909:SF1">
    <property type="entry name" value="SEC TRANSLOCON ACCESSORY COMPLEX SUBUNIT YAJC"/>
    <property type="match status" value="1"/>
</dbReference>
<dbReference type="GO" id="GO:0005886">
    <property type="term" value="C:plasma membrane"/>
    <property type="evidence" value="ECO:0007669"/>
    <property type="project" value="UniProtKB-SubCell"/>
</dbReference>
<comment type="caution">
    <text evidence="12">The sequence shown here is derived from an EMBL/GenBank/DDBJ whole genome shotgun (WGS) entry which is preliminary data.</text>
</comment>
<name>A0A086ZJ60_9BIFI</name>
<dbReference type="GO" id="GO:0015031">
    <property type="term" value="P:protein transport"/>
    <property type="evidence" value="ECO:0007669"/>
    <property type="project" value="UniProtKB-KW"/>
</dbReference>
<evidence type="ECO:0000256" key="9">
    <source>
        <dbReference type="ARBA" id="ARBA00023136"/>
    </source>
</evidence>
<evidence type="ECO:0000256" key="7">
    <source>
        <dbReference type="ARBA" id="ARBA00022989"/>
    </source>
</evidence>
<evidence type="ECO:0000256" key="3">
    <source>
        <dbReference type="ARBA" id="ARBA00022448"/>
    </source>
</evidence>
<dbReference type="AlphaFoldDB" id="A0A086ZJ60"/>
<evidence type="ECO:0000313" key="12">
    <source>
        <dbReference type="EMBL" id="KFI46560.1"/>
    </source>
</evidence>
<evidence type="ECO:0000256" key="4">
    <source>
        <dbReference type="ARBA" id="ARBA00022475"/>
    </source>
</evidence>
<comment type="similarity">
    <text evidence="2">Belongs to the YajC family.</text>
</comment>
<dbReference type="Proteomes" id="UP000029096">
    <property type="component" value="Unassembled WGS sequence"/>
</dbReference>
<dbReference type="PANTHER" id="PTHR33909">
    <property type="entry name" value="SEC TRANSLOCON ACCESSORY COMPLEX SUBUNIT YAJC"/>
    <property type="match status" value="1"/>
</dbReference>